<evidence type="ECO:0000313" key="2">
    <source>
        <dbReference type="EMBL" id="KAF4611911.1"/>
    </source>
</evidence>
<name>A0A8H4QJF9_9AGAR</name>
<protein>
    <submittedName>
        <fullName evidence="2">Uncharacterized protein</fullName>
    </submittedName>
</protein>
<feature type="signal peptide" evidence="1">
    <location>
        <begin position="1"/>
        <end position="19"/>
    </location>
</feature>
<reference evidence="2 3" key="1">
    <citation type="submission" date="2019-12" db="EMBL/GenBank/DDBJ databases">
        <authorList>
            <person name="Floudas D."/>
            <person name="Bentzer J."/>
            <person name="Ahren D."/>
            <person name="Johansson T."/>
            <person name="Persson P."/>
            <person name="Tunlid A."/>
        </authorList>
    </citation>
    <scope>NUCLEOTIDE SEQUENCE [LARGE SCALE GENOMIC DNA]</scope>
    <source>
        <strain evidence="2 3">CBS 102.39</strain>
    </source>
</reference>
<proteinExistence type="predicted"/>
<gene>
    <name evidence="2" type="ORF">D9613_004016</name>
</gene>
<organism evidence="2 3">
    <name type="scientific">Agrocybe pediades</name>
    <dbReference type="NCBI Taxonomy" id="84607"/>
    <lineage>
        <taxon>Eukaryota</taxon>
        <taxon>Fungi</taxon>
        <taxon>Dikarya</taxon>
        <taxon>Basidiomycota</taxon>
        <taxon>Agaricomycotina</taxon>
        <taxon>Agaricomycetes</taxon>
        <taxon>Agaricomycetidae</taxon>
        <taxon>Agaricales</taxon>
        <taxon>Agaricineae</taxon>
        <taxon>Strophariaceae</taxon>
        <taxon>Agrocybe</taxon>
    </lineage>
</organism>
<dbReference type="AlphaFoldDB" id="A0A8H4QJF9"/>
<accession>A0A8H4QJF9</accession>
<dbReference type="EMBL" id="JAACJL010000057">
    <property type="protein sequence ID" value="KAF4611911.1"/>
    <property type="molecule type" value="Genomic_DNA"/>
</dbReference>
<sequence length="187" mass="20529">MKVNSVTAALFAAATSTFAAVVTTDGGVTAVKNHKLTTFFLRDQPEYKWRVARLIPLADAITTSNGTTNELAERDGSVSIHCYNEGRAVNRAAIVSTIDHFCEPYPAAKKSGSRRYVDDFSGITILVWMKMINNCAPWKVDGACRVNFRIPVDQCNTKTENNKQGGEMIDGCAHYRLDPGDKGSNDY</sequence>
<dbReference type="Proteomes" id="UP000521872">
    <property type="component" value="Unassembled WGS sequence"/>
</dbReference>
<feature type="chain" id="PRO_5034899977" evidence="1">
    <location>
        <begin position="20"/>
        <end position="187"/>
    </location>
</feature>
<comment type="caution">
    <text evidence="2">The sequence shown here is derived from an EMBL/GenBank/DDBJ whole genome shotgun (WGS) entry which is preliminary data.</text>
</comment>
<keyword evidence="1" id="KW-0732">Signal</keyword>
<evidence type="ECO:0000256" key="1">
    <source>
        <dbReference type="SAM" id="SignalP"/>
    </source>
</evidence>
<evidence type="ECO:0000313" key="3">
    <source>
        <dbReference type="Proteomes" id="UP000521872"/>
    </source>
</evidence>
<keyword evidence="3" id="KW-1185">Reference proteome</keyword>